<comment type="caution">
    <text evidence="1">The sequence shown here is derived from an EMBL/GenBank/DDBJ whole genome shotgun (WGS) entry which is preliminary data.</text>
</comment>
<gene>
    <name evidence="1" type="ORF">GOP47_0022438</name>
</gene>
<keyword evidence="2" id="KW-1185">Reference proteome</keyword>
<reference evidence="1" key="1">
    <citation type="submission" date="2021-01" db="EMBL/GenBank/DDBJ databases">
        <title>Adiantum capillus-veneris genome.</title>
        <authorList>
            <person name="Fang Y."/>
            <person name="Liao Q."/>
        </authorList>
    </citation>
    <scope>NUCLEOTIDE SEQUENCE</scope>
    <source>
        <strain evidence="1">H3</strain>
        <tissue evidence="1">Leaf</tissue>
    </source>
</reference>
<sequence>LLGCGLATYCHPHAGTSSYVDGVTLSPRSGLGAAQAKHGILFGLLFRAEEWSVLSTEQNRLPQDGFAHHKKIATRSQIARVFKNRFLWQHERNIVVVRTSDDTTVEEIYFNKNVFRDWLHNLLDQLAR</sequence>
<accession>A0A9D4Z5C2</accession>
<feature type="non-terminal residue" evidence="1">
    <location>
        <position position="128"/>
    </location>
</feature>
<dbReference type="AlphaFoldDB" id="A0A9D4Z5C2"/>
<dbReference type="Proteomes" id="UP000886520">
    <property type="component" value="Chromosome 22"/>
</dbReference>
<proteinExistence type="predicted"/>
<evidence type="ECO:0000313" key="2">
    <source>
        <dbReference type="Proteomes" id="UP000886520"/>
    </source>
</evidence>
<protein>
    <submittedName>
        <fullName evidence="1">Uncharacterized protein</fullName>
    </submittedName>
</protein>
<name>A0A9D4Z5C2_ADICA</name>
<evidence type="ECO:0000313" key="1">
    <source>
        <dbReference type="EMBL" id="KAI5061899.1"/>
    </source>
</evidence>
<organism evidence="1 2">
    <name type="scientific">Adiantum capillus-veneris</name>
    <name type="common">Maidenhair fern</name>
    <dbReference type="NCBI Taxonomy" id="13818"/>
    <lineage>
        <taxon>Eukaryota</taxon>
        <taxon>Viridiplantae</taxon>
        <taxon>Streptophyta</taxon>
        <taxon>Embryophyta</taxon>
        <taxon>Tracheophyta</taxon>
        <taxon>Polypodiopsida</taxon>
        <taxon>Polypodiidae</taxon>
        <taxon>Polypodiales</taxon>
        <taxon>Pteridineae</taxon>
        <taxon>Pteridaceae</taxon>
        <taxon>Vittarioideae</taxon>
        <taxon>Adiantum</taxon>
    </lineage>
</organism>
<dbReference type="EMBL" id="JABFUD020000022">
    <property type="protein sequence ID" value="KAI5061899.1"/>
    <property type="molecule type" value="Genomic_DNA"/>
</dbReference>